<dbReference type="EC" id="2.7.13.3" evidence="2"/>
<dbReference type="InterPro" id="IPR003594">
    <property type="entry name" value="HATPase_dom"/>
</dbReference>
<comment type="catalytic activity">
    <reaction evidence="1">
        <text>ATP + protein L-histidine = ADP + protein N-phospho-L-histidine.</text>
        <dbReference type="EC" id="2.7.13.3"/>
    </reaction>
</comment>
<protein>
    <recommendedName>
        <fullName evidence="2">histidine kinase</fullName>
        <ecNumber evidence="2">2.7.13.3</ecNumber>
    </recommendedName>
</protein>
<keyword evidence="3" id="KW-0597">Phosphoprotein</keyword>
<dbReference type="InterPro" id="IPR011123">
    <property type="entry name" value="Y_Y_Y"/>
</dbReference>
<dbReference type="InterPro" id="IPR013783">
    <property type="entry name" value="Ig-like_fold"/>
</dbReference>
<dbReference type="Gene3D" id="2.130.10.10">
    <property type="entry name" value="YVTN repeat-like/Quinoprotein amine dehydrogenase"/>
    <property type="match status" value="3"/>
</dbReference>
<dbReference type="InterPro" id="IPR003661">
    <property type="entry name" value="HisK_dim/P_dom"/>
</dbReference>
<dbReference type="SUPFAM" id="SSF55874">
    <property type="entry name" value="ATPase domain of HSP90 chaperone/DNA topoisomerase II/histidine kinase"/>
    <property type="match status" value="1"/>
</dbReference>
<evidence type="ECO:0000256" key="5">
    <source>
        <dbReference type="ARBA" id="ARBA00022777"/>
    </source>
</evidence>
<evidence type="ECO:0000313" key="10">
    <source>
        <dbReference type="Proteomes" id="UP000284531"/>
    </source>
</evidence>
<evidence type="ECO:0000256" key="3">
    <source>
        <dbReference type="ARBA" id="ARBA00022553"/>
    </source>
</evidence>
<keyword evidence="6" id="KW-0175">Coiled coil</keyword>
<dbReference type="InterPro" id="IPR005467">
    <property type="entry name" value="His_kinase_dom"/>
</dbReference>
<keyword evidence="7" id="KW-1133">Transmembrane helix</keyword>
<dbReference type="PRINTS" id="PR00344">
    <property type="entry name" value="BCTRLSENSOR"/>
</dbReference>
<dbReference type="AlphaFoldDB" id="A0A419XB88"/>
<dbReference type="Pfam" id="PF00512">
    <property type="entry name" value="HisKA"/>
    <property type="match status" value="1"/>
</dbReference>
<feature type="transmembrane region" description="Helical" evidence="7">
    <location>
        <begin position="853"/>
        <end position="876"/>
    </location>
</feature>
<evidence type="ECO:0000256" key="2">
    <source>
        <dbReference type="ARBA" id="ARBA00012438"/>
    </source>
</evidence>
<dbReference type="SUPFAM" id="SSF47384">
    <property type="entry name" value="Homodimeric domain of signal transducing histidine kinase"/>
    <property type="match status" value="1"/>
</dbReference>
<feature type="domain" description="Histidine kinase" evidence="8">
    <location>
        <begin position="919"/>
        <end position="1136"/>
    </location>
</feature>
<evidence type="ECO:0000256" key="4">
    <source>
        <dbReference type="ARBA" id="ARBA00022679"/>
    </source>
</evidence>
<evidence type="ECO:0000256" key="6">
    <source>
        <dbReference type="SAM" id="Coils"/>
    </source>
</evidence>
<keyword evidence="7" id="KW-0812">Transmembrane</keyword>
<dbReference type="InterPro" id="IPR011110">
    <property type="entry name" value="Reg_prop"/>
</dbReference>
<dbReference type="PANTHER" id="PTHR43547:SF2">
    <property type="entry name" value="HYBRID SIGNAL TRANSDUCTION HISTIDINE KINASE C"/>
    <property type="match status" value="1"/>
</dbReference>
<dbReference type="Pfam" id="PF07494">
    <property type="entry name" value="Reg_prop"/>
    <property type="match status" value="9"/>
</dbReference>
<dbReference type="InterPro" id="IPR004358">
    <property type="entry name" value="Sig_transdc_His_kin-like_C"/>
</dbReference>
<dbReference type="SUPFAM" id="SSF63829">
    <property type="entry name" value="Calcium-dependent phosphotriesterase"/>
    <property type="match status" value="3"/>
</dbReference>
<evidence type="ECO:0000256" key="1">
    <source>
        <dbReference type="ARBA" id="ARBA00000085"/>
    </source>
</evidence>
<evidence type="ECO:0000313" key="9">
    <source>
        <dbReference type="EMBL" id="RKE04916.1"/>
    </source>
</evidence>
<sequence length="1136" mass="129579">MINPDLPNMNHQKTFLLLLIILLSFGNVFAQQNNIRFKRITINDGLSLSSVYCIFQDSKGFMWFGTEDGLNRYDGKNFVIYRSNPDDLNTITHKWIEHIYEDSKGKLWLGSQGGLTQFDPVHEQFTQFRGLGVNKALTNDTITHLYEDSHKRLWIGTLNGINCIDIEKLSSISIKNSPIISSRINGILQINSNIILIATDVGLYSYSQKSNQITKEKLSDGQDSIQITTLVQTPKSILVGTNNGFYLLDKNLKAKHQHFLKDIEVERIIFDKDSTIWISTNNALLYKPKDAAHFKKSVKSFESTNSLSINTEKPLIIDNNNNLWFGTFGSGLFRLDTREQKKYHYKNNSADSQSLSENSINCIYEDKNGVIWIGTFGAGISIYDPQLHKFDLLKHDPLDLNSLPGNFIWSICEDKDANVWIGTNNQGLTQYQVSQDTFIRYDFRQSRKLPHKAIRKVYEDRKGLIWIGTDGDGLIRYNPSNGKRKYYTNNSNNKQSISNNSVRVIFEDSEGLLWVGTQNGLNLLDPKTEKFSQFKHSDNDPNSISHNFVYSVIFEDTKGNIWVGTYGGGLNVYNKESKSFKSYTYTNNSQNTISDDVVFSIYEEKNGTLWIGTNNKLNKFNPNTQQFEHFGTEHGLPNNVIYGVLPDNKNNLWLSTNSGICKFSLNNHSCNNFDVHDGLQSNEFNGGAFHKGKSGLFYFGGVYGLNIINPDKEITEDALYDAVLTKFEIHGQPVNVLPAISKGNKISYNKENDSYGFSKSIAFTDSIELDYEHRFISFEFSTLSNFSPDKVNYAYRLKGLEKKWVYSEKRNFASYSNLSPGKYSFQVIAQNPYGKWSETPKELQIIIHPPFYMTWWFILLLVMIASGIIVFVYGYLLNIKTNKLLSAQNEKIKTANKNLKESEQNLKELVATKDKFFRIISHDLKNPFTSLLSISEMIHENYEHVEEEEKQIGIRKIHESVKHIFNLLENLLTWSRSQTGKIDFEPSEFDLCELISDTLSLYEASADKKQINLTKFCPEEIRVKADRNMCSSVLRNLINNAIKFSHNTSEVSIRVIPHTDFHEIQIIDQGIGIDKENIDKLFRIDLKYKSSGTAGEKGTGLGLLLCKEFVENNGGQIKVESKLGEGSTFLFTLPSA</sequence>
<dbReference type="InterPro" id="IPR036890">
    <property type="entry name" value="HATPase_C_sf"/>
</dbReference>
<dbReference type="Gene3D" id="3.30.565.10">
    <property type="entry name" value="Histidine kinase-like ATPase, C-terminal domain"/>
    <property type="match status" value="1"/>
</dbReference>
<evidence type="ECO:0000256" key="7">
    <source>
        <dbReference type="SAM" id="Phobius"/>
    </source>
</evidence>
<name>A0A419XB88_9BACT</name>
<dbReference type="PANTHER" id="PTHR43547">
    <property type="entry name" value="TWO-COMPONENT HISTIDINE KINASE"/>
    <property type="match status" value="1"/>
</dbReference>
<dbReference type="SMART" id="SM00387">
    <property type="entry name" value="HATPase_c"/>
    <property type="match status" value="1"/>
</dbReference>
<dbReference type="Pfam" id="PF02518">
    <property type="entry name" value="HATPase_c"/>
    <property type="match status" value="1"/>
</dbReference>
<proteinExistence type="predicted"/>
<dbReference type="EMBL" id="RAPQ01000008">
    <property type="protein sequence ID" value="RKE04916.1"/>
    <property type="molecule type" value="Genomic_DNA"/>
</dbReference>
<dbReference type="GO" id="GO:0000155">
    <property type="term" value="F:phosphorelay sensor kinase activity"/>
    <property type="evidence" value="ECO:0007669"/>
    <property type="project" value="InterPro"/>
</dbReference>
<dbReference type="PROSITE" id="PS50109">
    <property type="entry name" value="HIS_KIN"/>
    <property type="match status" value="1"/>
</dbReference>
<keyword evidence="5 9" id="KW-0418">Kinase</keyword>
<keyword evidence="10" id="KW-1185">Reference proteome</keyword>
<dbReference type="SMART" id="SM00388">
    <property type="entry name" value="HisKA"/>
    <property type="match status" value="1"/>
</dbReference>
<dbReference type="CDD" id="cd00082">
    <property type="entry name" value="HisKA"/>
    <property type="match status" value="1"/>
</dbReference>
<dbReference type="InterPro" id="IPR015943">
    <property type="entry name" value="WD40/YVTN_repeat-like_dom_sf"/>
</dbReference>
<reference evidence="9 10" key="1">
    <citation type="submission" date="2018-09" db="EMBL/GenBank/DDBJ databases">
        <title>Genomic Encyclopedia of Archaeal and Bacterial Type Strains, Phase II (KMG-II): from individual species to whole genera.</title>
        <authorList>
            <person name="Goeker M."/>
        </authorList>
    </citation>
    <scope>NUCLEOTIDE SEQUENCE [LARGE SCALE GENOMIC DNA]</scope>
    <source>
        <strain evidence="9 10">DSM 21950</strain>
    </source>
</reference>
<evidence type="ECO:0000259" key="8">
    <source>
        <dbReference type="PROSITE" id="PS50109"/>
    </source>
</evidence>
<accession>A0A419XB88</accession>
<keyword evidence="4" id="KW-0808">Transferase</keyword>
<comment type="caution">
    <text evidence="9">The sequence shown here is derived from an EMBL/GenBank/DDBJ whole genome shotgun (WGS) entry which is preliminary data.</text>
</comment>
<gene>
    <name evidence="9" type="ORF">BXY64_1947</name>
</gene>
<dbReference type="Proteomes" id="UP000284531">
    <property type="component" value="Unassembled WGS sequence"/>
</dbReference>
<dbReference type="Gene3D" id="2.60.40.10">
    <property type="entry name" value="Immunoglobulins"/>
    <property type="match status" value="1"/>
</dbReference>
<dbReference type="FunFam" id="3.30.565.10:FF:000006">
    <property type="entry name" value="Sensor histidine kinase WalK"/>
    <property type="match status" value="1"/>
</dbReference>
<dbReference type="InterPro" id="IPR036097">
    <property type="entry name" value="HisK_dim/P_sf"/>
</dbReference>
<dbReference type="Pfam" id="PF07495">
    <property type="entry name" value="Y_Y_Y"/>
    <property type="match status" value="1"/>
</dbReference>
<dbReference type="Gene3D" id="1.10.287.130">
    <property type="match status" value="1"/>
</dbReference>
<feature type="coiled-coil region" evidence="6">
    <location>
        <begin position="882"/>
        <end position="912"/>
    </location>
</feature>
<keyword evidence="7" id="KW-0472">Membrane</keyword>
<organism evidence="9 10">
    <name type="scientific">Marinifilum flexuosum</name>
    <dbReference type="NCBI Taxonomy" id="1117708"/>
    <lineage>
        <taxon>Bacteria</taxon>
        <taxon>Pseudomonadati</taxon>
        <taxon>Bacteroidota</taxon>
        <taxon>Bacteroidia</taxon>
        <taxon>Marinilabiliales</taxon>
        <taxon>Marinifilaceae</taxon>
    </lineage>
</organism>